<dbReference type="Gene3D" id="1.20.1250.20">
    <property type="entry name" value="MFS general substrate transporter like domains"/>
    <property type="match status" value="1"/>
</dbReference>
<dbReference type="Proteomes" id="UP001152484">
    <property type="component" value="Unassembled WGS sequence"/>
</dbReference>
<evidence type="ECO:0000256" key="3">
    <source>
        <dbReference type="ARBA" id="ARBA00022692"/>
    </source>
</evidence>
<accession>A0A9P0ZCG5</accession>
<evidence type="ECO:0000256" key="8">
    <source>
        <dbReference type="SAM" id="Phobius"/>
    </source>
</evidence>
<dbReference type="GO" id="GO:0016020">
    <property type="term" value="C:membrane"/>
    <property type="evidence" value="ECO:0007669"/>
    <property type="project" value="UniProtKB-SubCell"/>
</dbReference>
<keyword evidence="10" id="KW-1185">Reference proteome</keyword>
<name>A0A9P0ZCG5_CUSEU</name>
<keyword evidence="5 8" id="KW-0472">Membrane</keyword>
<feature type="compositionally biased region" description="Low complexity" evidence="7">
    <location>
        <begin position="1"/>
        <end position="12"/>
    </location>
</feature>
<dbReference type="CDD" id="cd17416">
    <property type="entry name" value="MFS_NPF1_2"/>
    <property type="match status" value="1"/>
</dbReference>
<evidence type="ECO:0000256" key="4">
    <source>
        <dbReference type="ARBA" id="ARBA00022989"/>
    </source>
</evidence>
<comment type="similarity">
    <text evidence="6">Belongs to the major facilitator superfamily. Phosphate:H(+) symporter (TC 2.A.1.9) family.</text>
</comment>
<dbReference type="SUPFAM" id="SSF103473">
    <property type="entry name" value="MFS general substrate transporter"/>
    <property type="match status" value="1"/>
</dbReference>
<comment type="caution">
    <text evidence="9">The sequence shown here is derived from an EMBL/GenBank/DDBJ whole genome shotgun (WGS) entry which is preliminary data.</text>
</comment>
<feature type="transmembrane region" description="Helical" evidence="8">
    <location>
        <begin position="369"/>
        <end position="390"/>
    </location>
</feature>
<evidence type="ECO:0000256" key="5">
    <source>
        <dbReference type="ARBA" id="ARBA00023136"/>
    </source>
</evidence>
<feature type="transmembrane region" description="Helical" evidence="8">
    <location>
        <begin position="528"/>
        <end position="548"/>
    </location>
</feature>
<evidence type="ECO:0000313" key="9">
    <source>
        <dbReference type="EMBL" id="CAH9095274.1"/>
    </source>
</evidence>
<proteinExistence type="inferred from homology"/>
<dbReference type="InterPro" id="IPR000109">
    <property type="entry name" value="POT_fam"/>
</dbReference>
<comment type="similarity">
    <text evidence="2">Belongs to the major facilitator superfamily. Proton-dependent oligopeptide transporter (POT/PTR) (TC 2.A.17) family.</text>
</comment>
<dbReference type="GO" id="GO:0022857">
    <property type="term" value="F:transmembrane transporter activity"/>
    <property type="evidence" value="ECO:0007669"/>
    <property type="project" value="InterPro"/>
</dbReference>
<dbReference type="AlphaFoldDB" id="A0A9P0ZCG5"/>
<protein>
    <submittedName>
        <fullName evidence="9">Uncharacterized protein</fullName>
    </submittedName>
</protein>
<feature type="transmembrane region" description="Helical" evidence="8">
    <location>
        <begin position="451"/>
        <end position="470"/>
    </location>
</feature>
<organism evidence="9 10">
    <name type="scientific">Cuscuta europaea</name>
    <name type="common">European dodder</name>
    <dbReference type="NCBI Taxonomy" id="41803"/>
    <lineage>
        <taxon>Eukaryota</taxon>
        <taxon>Viridiplantae</taxon>
        <taxon>Streptophyta</taxon>
        <taxon>Embryophyta</taxon>
        <taxon>Tracheophyta</taxon>
        <taxon>Spermatophyta</taxon>
        <taxon>Magnoliopsida</taxon>
        <taxon>eudicotyledons</taxon>
        <taxon>Gunneridae</taxon>
        <taxon>Pentapetalae</taxon>
        <taxon>asterids</taxon>
        <taxon>lamiids</taxon>
        <taxon>Solanales</taxon>
        <taxon>Convolvulaceae</taxon>
        <taxon>Cuscuteae</taxon>
        <taxon>Cuscuta</taxon>
        <taxon>Cuscuta subgen. Cuscuta</taxon>
    </lineage>
</organism>
<comment type="subcellular location">
    <subcellularLocation>
        <location evidence="1">Membrane</location>
        <topology evidence="1">Multi-pass membrane protein</topology>
    </subcellularLocation>
</comment>
<feature type="transmembrane region" description="Helical" evidence="8">
    <location>
        <begin position="41"/>
        <end position="58"/>
    </location>
</feature>
<evidence type="ECO:0000256" key="6">
    <source>
        <dbReference type="ARBA" id="ARBA00044504"/>
    </source>
</evidence>
<dbReference type="Pfam" id="PF00854">
    <property type="entry name" value="PTR2"/>
    <property type="match status" value="1"/>
</dbReference>
<feature type="transmembrane region" description="Helical" evidence="8">
    <location>
        <begin position="213"/>
        <end position="233"/>
    </location>
</feature>
<dbReference type="OrthoDB" id="8904098at2759"/>
<feature type="transmembrane region" description="Helical" evidence="8">
    <location>
        <begin position="93"/>
        <end position="117"/>
    </location>
</feature>
<dbReference type="PANTHER" id="PTHR11654">
    <property type="entry name" value="OLIGOPEPTIDE TRANSPORTER-RELATED"/>
    <property type="match status" value="1"/>
</dbReference>
<keyword evidence="4 8" id="KW-1133">Transmembrane helix</keyword>
<evidence type="ECO:0000256" key="7">
    <source>
        <dbReference type="SAM" id="MobiDB-lite"/>
    </source>
</evidence>
<reference evidence="9" key="1">
    <citation type="submission" date="2022-07" db="EMBL/GenBank/DDBJ databases">
        <authorList>
            <person name="Macas J."/>
            <person name="Novak P."/>
            <person name="Neumann P."/>
        </authorList>
    </citation>
    <scope>NUCLEOTIDE SEQUENCE</scope>
</reference>
<feature type="region of interest" description="Disordered" evidence="7">
    <location>
        <begin position="1"/>
        <end position="22"/>
    </location>
</feature>
<feature type="transmembrane region" description="Helical" evidence="8">
    <location>
        <begin position="188"/>
        <end position="207"/>
    </location>
</feature>
<keyword evidence="3 8" id="KW-0812">Transmembrane</keyword>
<feature type="transmembrane region" description="Helical" evidence="8">
    <location>
        <begin position="329"/>
        <end position="349"/>
    </location>
</feature>
<sequence length="581" mass="63873">MEENGESAAISSSEKKASRRRRPGGWRAMPYVLGNETFERLASSGLMANFSVFLLTVYHMDIVAASNMMSIWSAVTSFIPLFGAFLSDSYLGRFWTIAFSSVAEIFGMSTLTIIALVPGLRPPQCDVVQSSHECQGPTKSQLGCLFFGLGLLAIGSGGIRPCSIPFGVDQFDAATEEGRKGISSFFNWYYTSFTVVLIFSLTVIVYIQDSVSWAVGFAIPTALMVFAIVFFFVGTRIYVYVKPQGSIFSTIAQVLVAAFHKRKLKLPDHDAAAAYYDPPLPVKRKLLLTKDYRILNKAAVIRDGDIKEDGTASSGWRIVSIHQTEEVKCLVRIIPIWAAGIIPLVAVAQQGTFTLSQALKMDRHIGPKFQIPAGSLFVVSMITLALWIPVYDRLIVPEVRKRTGLEGGITMLQRIGTGIVFSIAGMLLSGAMERKRRASAVAHGGVAPLTVMWLAPQLILMGFAEAFNIIGQIEFFNKEFPDGMSSVANSLYSVTGAGAGYLSVLMVSVVHRTSGWLAKDINEGRLEYYYLVIAALGVVNLVYFVYVARGYHYKSRVRVITEEEDDIELHHQPDNDAARIN</sequence>
<feature type="transmembrane region" description="Helical" evidence="8">
    <location>
        <begin position="411"/>
        <end position="431"/>
    </location>
</feature>
<gene>
    <name evidence="9" type="ORF">CEURO_LOCUS13060</name>
</gene>
<dbReference type="InterPro" id="IPR036259">
    <property type="entry name" value="MFS_trans_sf"/>
</dbReference>
<evidence type="ECO:0000313" key="10">
    <source>
        <dbReference type="Proteomes" id="UP001152484"/>
    </source>
</evidence>
<evidence type="ECO:0000256" key="2">
    <source>
        <dbReference type="ARBA" id="ARBA00005982"/>
    </source>
</evidence>
<feature type="transmembrane region" description="Helical" evidence="8">
    <location>
        <begin position="70"/>
        <end position="87"/>
    </location>
</feature>
<evidence type="ECO:0000256" key="1">
    <source>
        <dbReference type="ARBA" id="ARBA00004141"/>
    </source>
</evidence>
<dbReference type="EMBL" id="CAMAPE010000033">
    <property type="protein sequence ID" value="CAH9095274.1"/>
    <property type="molecule type" value="Genomic_DNA"/>
</dbReference>
<feature type="transmembrane region" description="Helical" evidence="8">
    <location>
        <begin position="491"/>
        <end position="508"/>
    </location>
</feature>